<feature type="domain" description="Fe2OG dioxygenase" evidence="8">
    <location>
        <begin position="387"/>
        <end position="489"/>
    </location>
</feature>
<dbReference type="GeneID" id="17041888"/>
<reference evidence="9 10" key="1">
    <citation type="journal article" date="2012" name="Genome Biol.">
        <title>The genome of the polar eukaryotic microalga coccomyxa subellipsoidea reveals traits of cold adaptation.</title>
        <authorList>
            <person name="Blanc G."/>
            <person name="Agarkova I."/>
            <person name="Grimwood J."/>
            <person name="Kuo A."/>
            <person name="Brueggeman A."/>
            <person name="Dunigan D."/>
            <person name="Gurnon J."/>
            <person name="Ladunga I."/>
            <person name="Lindquist E."/>
            <person name="Lucas S."/>
            <person name="Pangilinan J."/>
            <person name="Proschold T."/>
            <person name="Salamov A."/>
            <person name="Schmutz J."/>
            <person name="Weeks D."/>
            <person name="Yamada T."/>
            <person name="Claverie J.M."/>
            <person name="Grigoriev I."/>
            <person name="Van Etten J."/>
            <person name="Lomsadze A."/>
            <person name="Borodovsky M."/>
        </authorList>
    </citation>
    <scope>NUCLEOTIDE SEQUENCE [LARGE SCALE GENOMIC DNA]</scope>
    <source>
        <strain evidence="9 10">C-169</strain>
    </source>
</reference>
<dbReference type="RefSeq" id="XP_005648434.1">
    <property type="nucleotide sequence ID" value="XM_005648377.1"/>
</dbReference>
<feature type="binding site" evidence="6">
    <location>
        <position position="405"/>
    </location>
    <ligand>
        <name>Fe cation</name>
        <dbReference type="ChEBI" id="CHEBI:24875"/>
        <note>catalytic</note>
    </ligand>
</feature>
<dbReference type="KEGG" id="csl:COCSUDRAFT_62420"/>
<evidence type="ECO:0000256" key="1">
    <source>
        <dbReference type="ARBA" id="ARBA00007879"/>
    </source>
</evidence>
<dbReference type="SUPFAM" id="SSF51197">
    <property type="entry name" value="Clavaminate synthase-like"/>
    <property type="match status" value="2"/>
</dbReference>
<dbReference type="PANTHER" id="PTHR16557:SF11">
    <property type="entry name" value="ALPHA-KETOGLUTARATE-DEPENDENT DIOXYGENASE ALKB"/>
    <property type="match status" value="1"/>
</dbReference>
<keyword evidence="10" id="KW-1185">Reference proteome</keyword>
<dbReference type="OrthoDB" id="6614653at2759"/>
<keyword evidence="5 6" id="KW-0408">Iron</keyword>
<dbReference type="PROSITE" id="PS51471">
    <property type="entry name" value="FE2OG_OXY"/>
    <property type="match status" value="1"/>
</dbReference>
<dbReference type="AlphaFoldDB" id="I0YZS1"/>
<dbReference type="InterPro" id="IPR027450">
    <property type="entry name" value="AlkB-like"/>
</dbReference>
<dbReference type="EMBL" id="AGSI01000006">
    <property type="protein sequence ID" value="EIE23890.1"/>
    <property type="molecule type" value="Genomic_DNA"/>
</dbReference>
<gene>
    <name evidence="9" type="ORF">COCSUDRAFT_62420</name>
</gene>
<proteinExistence type="inferred from homology"/>
<comment type="similarity">
    <text evidence="1">Belongs to the alkB family.</text>
</comment>
<dbReference type="Gene3D" id="2.60.120.590">
    <property type="entry name" value="Alpha-ketoglutarate-dependent dioxygenase AlkB-like"/>
    <property type="match status" value="1"/>
</dbReference>
<accession>I0YZS1</accession>
<dbReference type="GO" id="GO:0008198">
    <property type="term" value="F:ferrous iron binding"/>
    <property type="evidence" value="ECO:0007669"/>
    <property type="project" value="TreeGrafter"/>
</dbReference>
<feature type="binding site" evidence="6">
    <location>
        <position position="461"/>
    </location>
    <ligand>
        <name>Fe cation</name>
        <dbReference type="ChEBI" id="CHEBI:24875"/>
        <note>catalytic</note>
    </ligand>
</feature>
<evidence type="ECO:0000313" key="9">
    <source>
        <dbReference type="EMBL" id="EIE23890.1"/>
    </source>
</evidence>
<feature type="binding site" evidence="6">
    <location>
        <position position="407"/>
    </location>
    <ligand>
        <name>Fe cation</name>
        <dbReference type="ChEBI" id="CHEBI:24875"/>
        <note>catalytic</note>
    </ligand>
</feature>
<evidence type="ECO:0000256" key="6">
    <source>
        <dbReference type="PIRSR" id="PIRSR604574-2"/>
    </source>
</evidence>
<sequence length="499" mass="52837">MGQYLPPAEDAEAQSAFRTAEKKHQLHWYQEMRRRKGKLRGGKLRQVATDLSGVLDFLDCSTWHGRSVLGAHSQVLSKEIMGLASHPGFFLIPGAISPEVQQRLITAALQEYPEAPSNTNHTRAYGQLKGLWAAAQSGLSLSSPSQTAQSAAAPDSRIPDDQTADLGLGSHSPMEKNGSPSTICSISSNAAGQQFGSGDMKHGRTSCQTEGSTDACMRACWCSAGAGPRPEGGDPGGLRGWLAGGPGPPAAQLLRKLRWATLGPQFDWTARRYDAHAPYRPLPPDLRTLAVSIASAIARLDMCPVSHHADDASPVSHHADGKEAASQDGMGGAASTGHGNGCGDGRDNDSKGSVALAGDGRQDCKVPAAEVKSGVDGLEGQSQGAWEPEVALVNYYREGDTLGGHKDDAERNMHAPIVALSLGCDAIFLLGGETRDGEPVAMRIRGGDAIVMEGRSRQCYHGIPRVFKGDGWPCARGNRDAEEGFRPFAQHMQDRGHGS</sequence>
<feature type="region of interest" description="Disordered" evidence="7">
    <location>
        <begin position="309"/>
        <end position="359"/>
    </location>
</feature>
<dbReference type="STRING" id="574566.I0YZS1"/>
<evidence type="ECO:0000256" key="3">
    <source>
        <dbReference type="ARBA" id="ARBA00022964"/>
    </source>
</evidence>
<dbReference type="GO" id="GO:0005737">
    <property type="term" value="C:cytoplasm"/>
    <property type="evidence" value="ECO:0007669"/>
    <property type="project" value="TreeGrafter"/>
</dbReference>
<evidence type="ECO:0000259" key="8">
    <source>
        <dbReference type="PROSITE" id="PS51471"/>
    </source>
</evidence>
<comment type="caution">
    <text evidence="9">The sequence shown here is derived from an EMBL/GenBank/DDBJ whole genome shotgun (WGS) entry which is preliminary data.</text>
</comment>
<feature type="compositionally biased region" description="Basic and acidic residues" evidence="7">
    <location>
        <begin position="309"/>
        <end position="325"/>
    </location>
</feature>
<dbReference type="GO" id="GO:0035516">
    <property type="term" value="F:broad specificity oxidative DNA demethylase activity"/>
    <property type="evidence" value="ECO:0007669"/>
    <property type="project" value="TreeGrafter"/>
</dbReference>
<keyword evidence="3" id="KW-0223">Dioxygenase</keyword>
<dbReference type="InterPro" id="IPR005123">
    <property type="entry name" value="Oxoglu/Fe-dep_dioxygenase_dom"/>
</dbReference>
<feature type="compositionally biased region" description="Low complexity" evidence="7">
    <location>
        <begin position="142"/>
        <end position="156"/>
    </location>
</feature>
<feature type="compositionally biased region" description="Gly residues" evidence="7">
    <location>
        <begin position="329"/>
        <end position="343"/>
    </location>
</feature>
<dbReference type="InterPro" id="IPR037151">
    <property type="entry name" value="AlkB-like_sf"/>
</dbReference>
<dbReference type="Proteomes" id="UP000007264">
    <property type="component" value="Unassembled WGS sequence"/>
</dbReference>
<organism evidence="9 10">
    <name type="scientific">Coccomyxa subellipsoidea (strain C-169)</name>
    <name type="common">Green microalga</name>
    <dbReference type="NCBI Taxonomy" id="574566"/>
    <lineage>
        <taxon>Eukaryota</taxon>
        <taxon>Viridiplantae</taxon>
        <taxon>Chlorophyta</taxon>
        <taxon>core chlorophytes</taxon>
        <taxon>Trebouxiophyceae</taxon>
        <taxon>Trebouxiophyceae incertae sedis</taxon>
        <taxon>Coccomyxaceae</taxon>
        <taxon>Coccomyxa</taxon>
        <taxon>Coccomyxa subellipsoidea</taxon>
    </lineage>
</organism>
<feature type="region of interest" description="Disordered" evidence="7">
    <location>
        <begin position="142"/>
        <end position="202"/>
    </location>
</feature>
<protein>
    <recommendedName>
        <fullName evidence="8">Fe2OG dioxygenase domain-containing protein</fullName>
    </recommendedName>
</protein>
<evidence type="ECO:0000256" key="7">
    <source>
        <dbReference type="SAM" id="MobiDB-lite"/>
    </source>
</evidence>
<dbReference type="InterPro" id="IPR004574">
    <property type="entry name" value="Alkb"/>
</dbReference>
<dbReference type="PANTHER" id="PTHR16557">
    <property type="entry name" value="ALKYLATED DNA REPAIR PROTEIN ALKB-RELATED"/>
    <property type="match status" value="1"/>
</dbReference>
<dbReference type="eggNOG" id="KOG2731">
    <property type="taxonomic scope" value="Eukaryota"/>
</dbReference>
<dbReference type="GO" id="GO:0035515">
    <property type="term" value="F:oxidative RNA demethylase activity"/>
    <property type="evidence" value="ECO:0007669"/>
    <property type="project" value="TreeGrafter"/>
</dbReference>
<evidence type="ECO:0000256" key="4">
    <source>
        <dbReference type="ARBA" id="ARBA00023002"/>
    </source>
</evidence>
<comment type="cofactor">
    <cofactor evidence="6">
        <name>Fe(2+)</name>
        <dbReference type="ChEBI" id="CHEBI:29033"/>
    </cofactor>
    <text evidence="6">Binds 1 Fe(2+) ion per subunit.</text>
</comment>
<name>I0YZS1_COCSC</name>
<feature type="compositionally biased region" description="Polar residues" evidence="7">
    <location>
        <begin position="178"/>
        <end position="196"/>
    </location>
</feature>
<keyword evidence="2 6" id="KW-0479">Metal-binding</keyword>
<dbReference type="GO" id="GO:0035513">
    <property type="term" value="P:oxidative RNA demethylation"/>
    <property type="evidence" value="ECO:0007669"/>
    <property type="project" value="TreeGrafter"/>
</dbReference>
<evidence type="ECO:0000256" key="2">
    <source>
        <dbReference type="ARBA" id="ARBA00022723"/>
    </source>
</evidence>
<dbReference type="Pfam" id="PF13532">
    <property type="entry name" value="2OG-FeII_Oxy_2"/>
    <property type="match status" value="1"/>
</dbReference>
<keyword evidence="4" id="KW-0560">Oxidoreductase</keyword>
<evidence type="ECO:0000313" key="10">
    <source>
        <dbReference type="Proteomes" id="UP000007264"/>
    </source>
</evidence>
<evidence type="ECO:0000256" key="5">
    <source>
        <dbReference type="ARBA" id="ARBA00023004"/>
    </source>
</evidence>